<dbReference type="InterPro" id="IPR010695">
    <property type="entry name" value="FAIM1"/>
</dbReference>
<dbReference type="PANTHER" id="PTHR13088">
    <property type="entry name" value="FAS APOPTOTIC INHIBITORY MOLECULE FAIM"/>
    <property type="match status" value="1"/>
</dbReference>
<evidence type="ECO:0000313" key="1">
    <source>
        <dbReference type="EMBL" id="EGD73840.1"/>
    </source>
</evidence>
<organism evidence="2">
    <name type="scientific">Salpingoeca rosetta (strain ATCC 50818 / BSB-021)</name>
    <dbReference type="NCBI Taxonomy" id="946362"/>
    <lineage>
        <taxon>Eukaryota</taxon>
        <taxon>Choanoflagellata</taxon>
        <taxon>Craspedida</taxon>
        <taxon>Salpingoecidae</taxon>
        <taxon>Salpingoeca</taxon>
    </lineage>
</organism>
<dbReference type="AlphaFoldDB" id="F2UBH4"/>
<dbReference type="RefSeq" id="XP_004993403.1">
    <property type="nucleotide sequence ID" value="XM_004993346.1"/>
</dbReference>
<dbReference type="STRING" id="946362.F2UBH4"/>
<accession>F2UBH4</accession>
<dbReference type="EMBL" id="GL832967">
    <property type="protein sequence ID" value="EGD73840.1"/>
    <property type="molecule type" value="Genomic_DNA"/>
</dbReference>
<dbReference type="FunCoup" id="F2UBH4">
    <property type="interactions" value="115"/>
</dbReference>
<gene>
    <name evidence="1" type="ORF">PTSG_05534</name>
</gene>
<dbReference type="GeneID" id="16073980"/>
<dbReference type="InterPro" id="IPR038513">
    <property type="entry name" value="FAIM1_dom_sf"/>
</dbReference>
<proteinExistence type="predicted"/>
<dbReference type="Pfam" id="PF06905">
    <property type="entry name" value="FAIM1"/>
    <property type="match status" value="1"/>
</dbReference>
<evidence type="ECO:0000313" key="2">
    <source>
        <dbReference type="Proteomes" id="UP000007799"/>
    </source>
</evidence>
<evidence type="ECO:0008006" key="3">
    <source>
        <dbReference type="Google" id="ProtNLM"/>
    </source>
</evidence>
<protein>
    <recommendedName>
        <fullName evidence="3">Fas apoptotic inhibitory molecule 1</fullName>
    </recommendedName>
</protein>
<keyword evidence="2" id="KW-1185">Reference proteome</keyword>
<dbReference type="InParanoid" id="F2UBH4"/>
<dbReference type="OrthoDB" id="6262731at2759"/>
<dbReference type="eggNOG" id="KOG4352">
    <property type="taxonomic scope" value="Eukaryota"/>
</dbReference>
<dbReference type="GO" id="GO:1902042">
    <property type="term" value="P:negative regulation of extrinsic apoptotic signaling pathway via death domain receptors"/>
    <property type="evidence" value="ECO:0007669"/>
    <property type="project" value="TreeGrafter"/>
</dbReference>
<sequence>MLFAKFLQQAEKPRERKQGGRSRSEVVLWSCWFGCERARWKLASKRVIGVTVTMSTPKGSEHVLTGGQMRWTCRLADGEHVIEFTHGTTSGKRVITVDGKEVVRKNWLFKLVGEEPFEFGPAGDKHKAKITVVAAGMRYRYTLYVDNKPLKEFSDTRTRSTKTWFFPVAGQNHLVVMDTETMEIWADGSKVEAVGEFVEDGTETHLEVGGQPAYVLTTKSGERGKLEHILFLNDEEVLPTEEDRYSGVRWSAS</sequence>
<reference evidence="1" key="1">
    <citation type="submission" date="2009-08" db="EMBL/GenBank/DDBJ databases">
        <title>Annotation of Salpingoeca rosetta.</title>
        <authorList>
            <consortium name="The Broad Institute Genome Sequencing Platform"/>
            <person name="Russ C."/>
            <person name="Cuomo C."/>
            <person name="Burger G."/>
            <person name="Gray M.W."/>
            <person name="Holland P.W.H."/>
            <person name="King N."/>
            <person name="Lang F.B.F."/>
            <person name="Roger A.J."/>
            <person name="Ruiz-Trillo I."/>
            <person name="Young S.K."/>
            <person name="Zeng Q."/>
            <person name="Gargeya S."/>
            <person name="Alvarado L."/>
            <person name="Berlin A."/>
            <person name="Chapman S.B."/>
            <person name="Chen Z."/>
            <person name="Freedman E."/>
            <person name="Gellesch M."/>
            <person name="Goldberg J."/>
            <person name="Griggs A."/>
            <person name="Gujja S."/>
            <person name="Heilman E."/>
            <person name="Heiman D."/>
            <person name="Howarth C."/>
            <person name="Mehta T."/>
            <person name="Neiman D."/>
            <person name="Pearson M."/>
            <person name="Roberts A."/>
            <person name="Saif S."/>
            <person name="Shea T."/>
            <person name="Shenoy N."/>
            <person name="Sisk P."/>
            <person name="Stolte C."/>
            <person name="Sykes S."/>
            <person name="White J."/>
            <person name="Yandava C."/>
            <person name="Haas B."/>
            <person name="Nusbaum C."/>
            <person name="Birren B."/>
        </authorList>
    </citation>
    <scope>NUCLEOTIDE SEQUENCE [LARGE SCALE GENOMIC DNA]</scope>
    <source>
        <strain evidence="1">ATCC 50818</strain>
    </source>
</reference>
<dbReference type="Proteomes" id="UP000007799">
    <property type="component" value="Unassembled WGS sequence"/>
</dbReference>
<name>F2UBH4_SALR5</name>
<dbReference type="Gene3D" id="2.40.128.180">
    <property type="match status" value="2"/>
</dbReference>
<dbReference type="PANTHER" id="PTHR13088:SF3">
    <property type="entry name" value="FAS APOPTOTIC INHIBITORY MOLECULE 1"/>
    <property type="match status" value="1"/>
</dbReference>
<dbReference type="KEGG" id="sre:PTSG_05534"/>